<dbReference type="RefSeq" id="WP_352062637.1">
    <property type="nucleotide sequence ID" value="NZ_JBEPAZ010000001.1"/>
</dbReference>
<reference evidence="1 2" key="1">
    <citation type="submission" date="2024-06" db="EMBL/GenBank/DDBJ databases">
        <title>The Natural Products Discovery Center: Release of the First 8490 Sequenced Strains for Exploring Actinobacteria Biosynthetic Diversity.</title>
        <authorList>
            <person name="Kalkreuter E."/>
            <person name="Kautsar S.A."/>
            <person name="Yang D."/>
            <person name="Bader C.D."/>
            <person name="Teijaro C.N."/>
            <person name="Fluegel L."/>
            <person name="Davis C.M."/>
            <person name="Simpson J.R."/>
            <person name="Lauterbach L."/>
            <person name="Steele A.D."/>
            <person name="Gui C."/>
            <person name="Meng S."/>
            <person name="Li G."/>
            <person name="Viehrig K."/>
            <person name="Ye F."/>
            <person name="Su P."/>
            <person name="Kiefer A.F."/>
            <person name="Nichols A."/>
            <person name="Cepeda A.J."/>
            <person name="Yan W."/>
            <person name="Fan B."/>
            <person name="Jiang Y."/>
            <person name="Adhikari A."/>
            <person name="Zheng C.-J."/>
            <person name="Schuster L."/>
            <person name="Cowan T.M."/>
            <person name="Smanski M.J."/>
            <person name="Chevrette M.G."/>
            <person name="De Carvalho L.P.S."/>
            <person name="Shen B."/>
        </authorList>
    </citation>
    <scope>NUCLEOTIDE SEQUENCE [LARGE SCALE GENOMIC DNA]</scope>
    <source>
        <strain evidence="1 2">NPDC001166</strain>
    </source>
</reference>
<proteinExistence type="predicted"/>
<name>A0ABV1TY92_9ACTN</name>
<keyword evidence="2" id="KW-1185">Reference proteome</keyword>
<evidence type="ECO:0000313" key="2">
    <source>
        <dbReference type="Proteomes" id="UP001470023"/>
    </source>
</evidence>
<sequence length="74" mass="8286">MIDWRETPATEERMLADDARVLRGLYAGKVQPEHAGDHLRRPSRPGALTAAQNWYRAGRPDVAIGAVEAPTRRH</sequence>
<evidence type="ECO:0000313" key="1">
    <source>
        <dbReference type="EMBL" id="MER6426449.1"/>
    </source>
</evidence>
<accession>A0ABV1TY92</accession>
<organism evidence="1 2">
    <name type="scientific">Streptomyces sp. 900105245</name>
    <dbReference type="NCBI Taxonomy" id="3154379"/>
    <lineage>
        <taxon>Bacteria</taxon>
        <taxon>Bacillati</taxon>
        <taxon>Actinomycetota</taxon>
        <taxon>Actinomycetes</taxon>
        <taxon>Kitasatosporales</taxon>
        <taxon>Streptomycetaceae</taxon>
        <taxon>Streptomyces</taxon>
    </lineage>
</organism>
<dbReference type="Proteomes" id="UP001470023">
    <property type="component" value="Unassembled WGS sequence"/>
</dbReference>
<comment type="caution">
    <text evidence="1">The sequence shown here is derived from an EMBL/GenBank/DDBJ whole genome shotgun (WGS) entry which is preliminary data.</text>
</comment>
<dbReference type="EMBL" id="JBEPAZ010000001">
    <property type="protein sequence ID" value="MER6426449.1"/>
    <property type="molecule type" value="Genomic_DNA"/>
</dbReference>
<protein>
    <submittedName>
        <fullName evidence="1">Uncharacterized protein</fullName>
    </submittedName>
</protein>
<gene>
    <name evidence="1" type="ORF">ABT272_01670</name>
</gene>